<feature type="domain" description="Nucleoplasmin-like" evidence="2">
    <location>
        <begin position="16"/>
        <end position="111"/>
    </location>
</feature>
<feature type="compositionally biased region" description="Polar residues" evidence="1">
    <location>
        <begin position="118"/>
        <end position="141"/>
    </location>
</feature>
<dbReference type="Proteomes" id="UP000807025">
    <property type="component" value="Unassembled WGS sequence"/>
</dbReference>
<evidence type="ECO:0000313" key="4">
    <source>
        <dbReference type="Proteomes" id="UP000807025"/>
    </source>
</evidence>
<reference evidence="3" key="1">
    <citation type="submission" date="2020-11" db="EMBL/GenBank/DDBJ databases">
        <authorList>
            <consortium name="DOE Joint Genome Institute"/>
            <person name="Ahrendt S."/>
            <person name="Riley R."/>
            <person name="Andreopoulos W."/>
            <person name="Labutti K."/>
            <person name="Pangilinan J."/>
            <person name="Ruiz-Duenas F.J."/>
            <person name="Barrasa J.M."/>
            <person name="Sanchez-Garcia M."/>
            <person name="Camarero S."/>
            <person name="Miyauchi S."/>
            <person name="Serrano A."/>
            <person name="Linde D."/>
            <person name="Babiker R."/>
            <person name="Drula E."/>
            <person name="Ayuso-Fernandez I."/>
            <person name="Pacheco R."/>
            <person name="Padilla G."/>
            <person name="Ferreira P."/>
            <person name="Barriuso J."/>
            <person name="Kellner H."/>
            <person name="Castanera R."/>
            <person name="Alfaro M."/>
            <person name="Ramirez L."/>
            <person name="Pisabarro A.G."/>
            <person name="Kuo A."/>
            <person name="Tritt A."/>
            <person name="Lipzen A."/>
            <person name="He G."/>
            <person name="Yan M."/>
            <person name="Ng V."/>
            <person name="Cullen D."/>
            <person name="Martin F."/>
            <person name="Rosso M.-N."/>
            <person name="Henrissat B."/>
            <person name="Hibbett D."/>
            <person name="Martinez A.T."/>
            <person name="Grigoriev I.V."/>
        </authorList>
    </citation>
    <scope>NUCLEOTIDE SEQUENCE</scope>
    <source>
        <strain evidence="3">ATCC 90797</strain>
    </source>
</reference>
<dbReference type="EMBL" id="MU154723">
    <property type="protein sequence ID" value="KAF9488253.1"/>
    <property type="molecule type" value="Genomic_DNA"/>
</dbReference>
<comment type="caution">
    <text evidence="3">The sequence shown here is derived from an EMBL/GenBank/DDBJ whole genome shotgun (WGS) entry which is preliminary data.</text>
</comment>
<organism evidence="3 4">
    <name type="scientific">Pleurotus eryngii</name>
    <name type="common">Boletus of the steppes</name>
    <dbReference type="NCBI Taxonomy" id="5323"/>
    <lineage>
        <taxon>Eukaryota</taxon>
        <taxon>Fungi</taxon>
        <taxon>Dikarya</taxon>
        <taxon>Basidiomycota</taxon>
        <taxon>Agaricomycotina</taxon>
        <taxon>Agaricomycetes</taxon>
        <taxon>Agaricomycetidae</taxon>
        <taxon>Agaricales</taxon>
        <taxon>Pleurotineae</taxon>
        <taxon>Pleurotaceae</taxon>
        <taxon>Pleurotus</taxon>
    </lineage>
</organism>
<name>A0A9P5ZHN3_PLEER</name>
<dbReference type="OrthoDB" id="77911at2759"/>
<evidence type="ECO:0000313" key="3">
    <source>
        <dbReference type="EMBL" id="KAF9488253.1"/>
    </source>
</evidence>
<dbReference type="AlphaFoldDB" id="A0A9P5ZHN3"/>
<proteinExistence type="predicted"/>
<feature type="region of interest" description="Disordered" evidence="1">
    <location>
        <begin position="118"/>
        <end position="160"/>
    </location>
</feature>
<protein>
    <recommendedName>
        <fullName evidence="2">Nucleoplasmin-like domain-containing protein</fullName>
    </recommendedName>
</protein>
<accession>A0A9P5ZHN3</accession>
<gene>
    <name evidence="3" type="ORF">BDN71DRAFT_1539437</name>
</gene>
<feature type="compositionally biased region" description="Low complexity" evidence="1">
    <location>
        <begin position="147"/>
        <end position="160"/>
    </location>
</feature>
<keyword evidence="4" id="KW-1185">Reference proteome</keyword>
<sequence length="223" mass="24096">MATCPADMDVHLLKGLWALHLTANRRKHIQPLFPIHINVALPQTLADPTGRSVVKLRNVGDVSSILDGFILVSLVGGRAEQAPLNFCLEGKQSYTIKVIGDNDIFLAGNVIGSTTCSQSVQHTTNGDSTNEIPPQTQSVQQAPERPATAYNSSTSSITSASSKTSNLTVSLTKANVTGLDKIDFSRLTFNDIRKGTGEVVNMENRVSVYFHAVNVQEETYIAQ</sequence>
<dbReference type="InterPro" id="IPR041232">
    <property type="entry name" value="NPL"/>
</dbReference>
<evidence type="ECO:0000259" key="2">
    <source>
        <dbReference type="Pfam" id="PF17800"/>
    </source>
</evidence>
<evidence type="ECO:0000256" key="1">
    <source>
        <dbReference type="SAM" id="MobiDB-lite"/>
    </source>
</evidence>
<dbReference type="Pfam" id="PF17800">
    <property type="entry name" value="NPL"/>
    <property type="match status" value="1"/>
</dbReference>